<feature type="region of interest" description="Disordered" evidence="2">
    <location>
        <begin position="29"/>
        <end position="76"/>
    </location>
</feature>
<reference evidence="4" key="2">
    <citation type="submission" date="2022-10" db="EMBL/GenBank/DDBJ databases">
        <authorList>
            <consortium name="ENA_rothamsted_submissions"/>
            <consortium name="culmorum"/>
            <person name="King R."/>
        </authorList>
    </citation>
    <scope>NUCLEOTIDE SEQUENCE</scope>
</reference>
<protein>
    <recommendedName>
        <fullName evidence="3">C2H2-type domain-containing protein</fullName>
    </recommendedName>
</protein>
<dbReference type="GO" id="GO:0008270">
    <property type="term" value="F:zinc ion binding"/>
    <property type="evidence" value="ECO:0007669"/>
    <property type="project" value="UniProtKB-KW"/>
</dbReference>
<feature type="region of interest" description="Disordered" evidence="2">
    <location>
        <begin position="454"/>
        <end position="486"/>
    </location>
</feature>
<reference evidence="4" key="1">
    <citation type="submission" date="2022-01" db="EMBL/GenBank/DDBJ databases">
        <authorList>
            <person name="King R."/>
        </authorList>
    </citation>
    <scope>NUCLEOTIDE SEQUENCE</scope>
</reference>
<organism evidence="4 5">
    <name type="scientific">Chironomus riparius</name>
    <dbReference type="NCBI Taxonomy" id="315576"/>
    <lineage>
        <taxon>Eukaryota</taxon>
        <taxon>Metazoa</taxon>
        <taxon>Ecdysozoa</taxon>
        <taxon>Arthropoda</taxon>
        <taxon>Hexapoda</taxon>
        <taxon>Insecta</taxon>
        <taxon>Pterygota</taxon>
        <taxon>Neoptera</taxon>
        <taxon>Endopterygota</taxon>
        <taxon>Diptera</taxon>
        <taxon>Nematocera</taxon>
        <taxon>Chironomoidea</taxon>
        <taxon>Chironomidae</taxon>
        <taxon>Chironominae</taxon>
        <taxon>Chironomus</taxon>
    </lineage>
</organism>
<keyword evidence="1" id="KW-0863">Zinc-finger</keyword>
<evidence type="ECO:0000256" key="1">
    <source>
        <dbReference type="PROSITE-ProRule" id="PRU00042"/>
    </source>
</evidence>
<accession>A0A9N9WUY4</accession>
<keyword evidence="5" id="KW-1185">Reference proteome</keyword>
<dbReference type="AlphaFoldDB" id="A0A9N9WUY4"/>
<dbReference type="PROSITE" id="PS00028">
    <property type="entry name" value="ZINC_FINGER_C2H2_1"/>
    <property type="match status" value="1"/>
</dbReference>
<evidence type="ECO:0000313" key="5">
    <source>
        <dbReference type="Proteomes" id="UP001153620"/>
    </source>
</evidence>
<proteinExistence type="predicted"/>
<keyword evidence="1" id="KW-0479">Metal-binding</keyword>
<evidence type="ECO:0000256" key="2">
    <source>
        <dbReference type="SAM" id="MobiDB-lite"/>
    </source>
</evidence>
<feature type="compositionally biased region" description="Basic and acidic residues" evidence="2">
    <location>
        <begin position="394"/>
        <end position="412"/>
    </location>
</feature>
<sequence>MSTLQGQQQNFNNAVFVNPNNQIRQVFTFSPNVNQKRSTTNINGYDSTPRKRKHVSDNNEADQADNSGKRQHIEAQTNSHHQSIYTCFNNNCQHRSFSNESFSKLLNFFQNDQRNVLKGFCMNCGSSIFEELFHLYEHFRGFSQSCEQANVEIRNVPSNDFVKPFIIKKEAVDILEQTDFIDQFEKTNVSDMELDDSITGREVHENTPNNVELSPVAKSTQAPNQNNVDETSFNIKKEAIERHHDLEATVRMPEPKKSVSNKFEDLNATVLIPYDQHRLIQSIEPKENLVPNSEKLCSSKLTCLDFISKKIDNAKNNESDKKKNITPNKKSIFNLKKKSSTEVKNVEPKEPEDVDMSLNNITIDNLLERIKNSTKTVKEGPKFVIEVEDLDKGNDKNKKTEKESQKSEEAKTKSKQRSSINNYFSKIDGTKKFSKSEACSEFQSNFSEQLMTKVMTEKTPIKGTPKRKESLRNRNESEKQSINKETEINNIAAVNLEQVHPKYQTKLASNEDKSTKSETKLIKQSDKADKKSSNLNNSSTSHDKSLNNSQKSLNNSQKTLNSTTFEMTKHVPYMVDIEALIAKSSSNAELVSIKDLYPWINQSVTSIMFKTKPSIDILLNEYSLFSTYKCMNEFCNFFTTDFEEFKTHAKSHDSINNYCSYCLKNFDKSIDLCNHLDISHKFDRFQCNKCMFRSCQKGYVDVHQRVHHADKENCEVFKSPVQKLLKSDRSKCLPALNKNREKFVMPYRCKTPRCREVFYCKDNYRKHLEMESQKPSCKDFMALICHQLTLIDHSRTTTNAEGVYQCLHCSYGTDSSNIFDHMALNHPHEFAYVCKRVKPQRLVELNIISAHETVENSTSIEYFGTTTAEAKSFKGDLEKLNFKNLGKELKGKKRFVVSDVMSIDN</sequence>
<feature type="compositionally biased region" description="Basic and acidic residues" evidence="2">
    <location>
        <begin position="509"/>
        <end position="532"/>
    </location>
</feature>
<feature type="compositionally biased region" description="Low complexity" evidence="2">
    <location>
        <begin position="533"/>
        <end position="556"/>
    </location>
</feature>
<feature type="compositionally biased region" description="Basic and acidic residues" evidence="2">
    <location>
        <begin position="455"/>
        <end position="486"/>
    </location>
</feature>
<evidence type="ECO:0000313" key="4">
    <source>
        <dbReference type="EMBL" id="CAG9807118.1"/>
    </source>
</evidence>
<dbReference type="PROSITE" id="PS50157">
    <property type="entry name" value="ZINC_FINGER_C2H2_2"/>
    <property type="match status" value="1"/>
</dbReference>
<keyword evidence="1" id="KW-0862">Zinc</keyword>
<feature type="region of interest" description="Disordered" evidence="2">
    <location>
        <begin position="506"/>
        <end position="556"/>
    </location>
</feature>
<evidence type="ECO:0000259" key="3">
    <source>
        <dbReference type="PROSITE" id="PS50157"/>
    </source>
</evidence>
<gene>
    <name evidence="4" type="ORF">CHIRRI_LOCUS9967</name>
</gene>
<dbReference type="SMART" id="SM00355">
    <property type="entry name" value="ZnF_C2H2"/>
    <property type="match status" value="5"/>
</dbReference>
<feature type="region of interest" description="Disordered" evidence="2">
    <location>
        <begin position="394"/>
        <end position="423"/>
    </location>
</feature>
<name>A0A9N9WUY4_9DIPT</name>
<dbReference type="EMBL" id="OU895879">
    <property type="protein sequence ID" value="CAG9807118.1"/>
    <property type="molecule type" value="Genomic_DNA"/>
</dbReference>
<feature type="compositionally biased region" description="Polar residues" evidence="2">
    <location>
        <begin position="29"/>
        <end position="46"/>
    </location>
</feature>
<dbReference type="Proteomes" id="UP001153620">
    <property type="component" value="Chromosome 3"/>
</dbReference>
<dbReference type="InterPro" id="IPR013087">
    <property type="entry name" value="Znf_C2H2_type"/>
</dbReference>
<dbReference type="OrthoDB" id="7740506at2759"/>
<feature type="domain" description="C2H2-type" evidence="3">
    <location>
        <begin position="685"/>
        <end position="712"/>
    </location>
</feature>